<dbReference type="SMART" id="SM00895">
    <property type="entry name" value="FCD"/>
    <property type="match status" value="1"/>
</dbReference>
<dbReference type="Proteomes" id="UP000231451">
    <property type="component" value="Unassembled WGS sequence"/>
</dbReference>
<proteinExistence type="predicted"/>
<evidence type="ECO:0000256" key="2">
    <source>
        <dbReference type="ARBA" id="ARBA00023125"/>
    </source>
</evidence>
<protein>
    <submittedName>
        <fullName evidence="5">Transcriptional regulator</fullName>
    </submittedName>
</protein>
<gene>
    <name evidence="5" type="ORF">CSQ87_03610</name>
</gene>
<dbReference type="Gene3D" id="1.10.10.10">
    <property type="entry name" value="Winged helix-like DNA-binding domain superfamily/Winged helix DNA-binding domain"/>
    <property type="match status" value="1"/>
</dbReference>
<dbReference type="PROSITE" id="PS50949">
    <property type="entry name" value="HTH_GNTR"/>
    <property type="match status" value="1"/>
</dbReference>
<accession>A0A2M9HFZ2</accession>
<dbReference type="GO" id="GO:0003700">
    <property type="term" value="F:DNA-binding transcription factor activity"/>
    <property type="evidence" value="ECO:0007669"/>
    <property type="project" value="InterPro"/>
</dbReference>
<dbReference type="OrthoDB" id="4164516at2"/>
<dbReference type="GO" id="GO:0003677">
    <property type="term" value="F:DNA binding"/>
    <property type="evidence" value="ECO:0007669"/>
    <property type="project" value="UniProtKB-KW"/>
</dbReference>
<dbReference type="PANTHER" id="PTHR43537">
    <property type="entry name" value="TRANSCRIPTIONAL REGULATOR, GNTR FAMILY"/>
    <property type="match status" value="1"/>
</dbReference>
<evidence type="ECO:0000313" key="6">
    <source>
        <dbReference type="Proteomes" id="UP000231451"/>
    </source>
</evidence>
<name>A0A2M9HFZ2_9BIFI</name>
<dbReference type="SUPFAM" id="SSF46785">
    <property type="entry name" value="Winged helix' DNA-binding domain"/>
    <property type="match status" value="1"/>
</dbReference>
<dbReference type="InterPro" id="IPR011711">
    <property type="entry name" value="GntR_C"/>
</dbReference>
<dbReference type="PANTHER" id="PTHR43537:SF44">
    <property type="entry name" value="GNTR FAMILY REGULATORY PROTEIN"/>
    <property type="match status" value="1"/>
</dbReference>
<keyword evidence="1" id="KW-0805">Transcription regulation</keyword>
<dbReference type="InterPro" id="IPR036388">
    <property type="entry name" value="WH-like_DNA-bd_sf"/>
</dbReference>
<dbReference type="Gene3D" id="1.20.120.530">
    <property type="entry name" value="GntR ligand-binding domain-like"/>
    <property type="match status" value="1"/>
</dbReference>
<dbReference type="InterPro" id="IPR000524">
    <property type="entry name" value="Tscrpt_reg_HTH_GntR"/>
</dbReference>
<sequence>MGAAGAGSLTGAGTLAGTGSPLVEGQHLHQPITDRLAIDIIDGGWPVGSSLTLEDIQNKFGVSRTVAREAARALESADAVTIRRRVGLVAQSPESWAALNPQVIQWKLHSTQRRQELLSLTELRLAIEPAAAEGTARRAPLDVKAKFPVLAVEMRRHGESGDLNRFHELDIEFHSLLLKSSGNELFAALAHIVATILRGRVEINMYPQRPAPEALDAHDAVADAIWKGDPARARDAMHDIVDEVSCALATDQINADQTDAD</sequence>
<dbReference type="AlphaFoldDB" id="A0A2M9HFZ2"/>
<evidence type="ECO:0000256" key="3">
    <source>
        <dbReference type="ARBA" id="ARBA00023163"/>
    </source>
</evidence>
<dbReference type="SUPFAM" id="SSF48008">
    <property type="entry name" value="GntR ligand-binding domain-like"/>
    <property type="match status" value="1"/>
</dbReference>
<keyword evidence="6" id="KW-1185">Reference proteome</keyword>
<evidence type="ECO:0000313" key="5">
    <source>
        <dbReference type="EMBL" id="PJM75706.1"/>
    </source>
</evidence>
<dbReference type="InterPro" id="IPR036390">
    <property type="entry name" value="WH_DNA-bd_sf"/>
</dbReference>
<organism evidence="5 6">
    <name type="scientific">Bifidobacterium simiarum</name>
    <dbReference type="NCBI Taxonomy" id="2045441"/>
    <lineage>
        <taxon>Bacteria</taxon>
        <taxon>Bacillati</taxon>
        <taxon>Actinomycetota</taxon>
        <taxon>Actinomycetes</taxon>
        <taxon>Bifidobacteriales</taxon>
        <taxon>Bifidobacteriaceae</taxon>
        <taxon>Bifidobacterium</taxon>
    </lineage>
</organism>
<evidence type="ECO:0000256" key="1">
    <source>
        <dbReference type="ARBA" id="ARBA00023015"/>
    </source>
</evidence>
<reference evidence="5 6" key="1">
    <citation type="submission" date="2017-10" db="EMBL/GenBank/DDBJ databases">
        <title>Draft genome sequences of strains TRE 1, TRE 9, TRE H and TRI 7, isolated from tamarins, belonging to four potential novel Bifidobacterium species.</title>
        <authorList>
            <person name="Mattarelli P."/>
            <person name="Modesto M."/>
            <person name="Puglisi E."/>
            <person name="Morelli L."/>
            <person name="Spezio C."/>
            <person name="Bonetti A."/>
            <person name="Sandri C."/>
        </authorList>
    </citation>
    <scope>NUCLEOTIDE SEQUENCE [LARGE SCALE GENOMIC DNA]</scope>
    <source>
        <strain evidence="6">TRI7</strain>
    </source>
</reference>
<dbReference type="InterPro" id="IPR008920">
    <property type="entry name" value="TF_FadR/GntR_C"/>
</dbReference>
<keyword evidence="2" id="KW-0238">DNA-binding</keyword>
<evidence type="ECO:0000259" key="4">
    <source>
        <dbReference type="PROSITE" id="PS50949"/>
    </source>
</evidence>
<feature type="domain" description="HTH gntR-type" evidence="4">
    <location>
        <begin position="26"/>
        <end position="93"/>
    </location>
</feature>
<dbReference type="EMBL" id="PEBK01000003">
    <property type="protein sequence ID" value="PJM75706.1"/>
    <property type="molecule type" value="Genomic_DNA"/>
</dbReference>
<dbReference type="SMART" id="SM00345">
    <property type="entry name" value="HTH_GNTR"/>
    <property type="match status" value="1"/>
</dbReference>
<dbReference type="Pfam" id="PF00392">
    <property type="entry name" value="GntR"/>
    <property type="match status" value="1"/>
</dbReference>
<keyword evidence="3" id="KW-0804">Transcription</keyword>
<comment type="caution">
    <text evidence="5">The sequence shown here is derived from an EMBL/GenBank/DDBJ whole genome shotgun (WGS) entry which is preliminary data.</text>
</comment>
<dbReference type="Pfam" id="PF07729">
    <property type="entry name" value="FCD"/>
    <property type="match status" value="1"/>
</dbReference>